<reference evidence="3" key="1">
    <citation type="submission" date="2020-10" db="EMBL/GenBank/DDBJ databases">
        <authorList>
            <person name="Gilroy R."/>
        </authorList>
    </citation>
    <scope>NUCLEOTIDE SEQUENCE</scope>
    <source>
        <strain evidence="3">CHK160-1198</strain>
    </source>
</reference>
<dbReference type="AlphaFoldDB" id="A0A9D1MPQ8"/>
<dbReference type="InterPro" id="IPR000014">
    <property type="entry name" value="PAS"/>
</dbReference>
<name>A0A9D1MPQ8_9FIRM</name>
<dbReference type="InterPro" id="IPR001610">
    <property type="entry name" value="PAC"/>
</dbReference>
<dbReference type="InterPro" id="IPR051448">
    <property type="entry name" value="CdaR-like_regulators"/>
</dbReference>
<accession>A0A9D1MPQ8</accession>
<dbReference type="PANTHER" id="PTHR33744:SF1">
    <property type="entry name" value="DNA-BINDING TRANSCRIPTIONAL ACTIVATOR ADER"/>
    <property type="match status" value="1"/>
</dbReference>
<evidence type="ECO:0000313" key="4">
    <source>
        <dbReference type="Proteomes" id="UP000824099"/>
    </source>
</evidence>
<dbReference type="SMART" id="SM00091">
    <property type="entry name" value="PAS"/>
    <property type="match status" value="3"/>
</dbReference>
<proteinExistence type="predicted"/>
<comment type="caution">
    <text evidence="3">The sequence shown here is derived from an EMBL/GenBank/DDBJ whole genome shotgun (WGS) entry which is preliminary data.</text>
</comment>
<organism evidence="3 4">
    <name type="scientific">Candidatus Avacidaminococcus intestinavium</name>
    <dbReference type="NCBI Taxonomy" id="2840684"/>
    <lineage>
        <taxon>Bacteria</taxon>
        <taxon>Bacillati</taxon>
        <taxon>Bacillota</taxon>
        <taxon>Negativicutes</taxon>
        <taxon>Acidaminococcales</taxon>
        <taxon>Acidaminococcaceae</taxon>
        <taxon>Acidaminococcaceae incertae sedis</taxon>
        <taxon>Candidatus Avacidaminococcus</taxon>
    </lineage>
</organism>
<dbReference type="InterPro" id="IPR035965">
    <property type="entry name" value="PAS-like_dom_sf"/>
</dbReference>
<feature type="domain" description="PAS" evidence="1">
    <location>
        <begin position="158"/>
        <end position="230"/>
    </location>
</feature>
<protein>
    <submittedName>
        <fullName evidence="3">PAS domain-containing protein</fullName>
    </submittedName>
</protein>
<gene>
    <name evidence="3" type="ORF">IAB06_02930</name>
</gene>
<dbReference type="InterPro" id="IPR042070">
    <property type="entry name" value="PucR_C-HTH_sf"/>
</dbReference>
<dbReference type="Pfam" id="PF08448">
    <property type="entry name" value="PAS_4"/>
    <property type="match status" value="1"/>
</dbReference>
<feature type="domain" description="PAS" evidence="1">
    <location>
        <begin position="36"/>
        <end position="95"/>
    </location>
</feature>
<sequence>MTKGHRPDIAMNNEDTNKNKNRAGFHVVNHVMDNIVWRVNFTSMKIMDISSVVKSVLGYEVEEVIGVDIRKIVMPESYNQLLKYIPLWQKELNGNIFRSLHIVGRIEHTMKDSDLTKWVEVNAQVFVRSNGELIAVGVSREESNKETLFSLYNELAEQRKILQETLDMQPCYLSCYDPDGKYLFVNQRFADYWGCDKNEIIGKPIFGPSRVHLDDKEKHKNLFARAQKGLAGEFIDSYTSSNGNSLEKEWAYGQYFPVIDEFGKVTKIFVSVVDITEQYKLKQQLVEAELVGRTDSWRLNLETDELFCSPGVMSLYGINEDDIAKKSYYAFLDCYKKEYRQVVIDKVQEAIAKDLAVTLEIECNFPDGQAGWIRLSCSMMKNNEGKPYEVLGRVEDITNQKKLEVINKNNTERLRVFLRNLPGVGFITDLNGDVLEFFDEGQVLQTKSANYILNSNILELFKNDATVIKEKMRLAVERHSLQFCEGVLDYGKQKKWFKIRISRLSYGENPRAALAFYLMDVSSQVKSNLILDKDTLQRSKDILFNELIEGKTILSNSVLDQAWQLQINLVQDFSLFIILFNENLEFTLTNNQILKLIGLVESKEQAIVWRTKEGFAVLRPLVRSVEDIKKEELQYANRVQELLQRIPEVVKQTFYIGIAEFSTETFKHLPRSYKQALTAAELGRKERPEQTIFHFLDSGVFQFFPAVMQDEYMQKFIKRTIGTLEEYDKEHDTELLETLKFILKSESLKDVADSLFVHRQTVLFRKKRIEQLLKISLDDFETKLSLSMALKFKNAFFE</sequence>
<dbReference type="InterPro" id="IPR013655">
    <property type="entry name" value="PAS_fold_3"/>
</dbReference>
<dbReference type="InterPro" id="IPR025736">
    <property type="entry name" value="PucR_C-HTH_dom"/>
</dbReference>
<dbReference type="Pfam" id="PF13556">
    <property type="entry name" value="HTH_30"/>
    <property type="match status" value="1"/>
</dbReference>
<evidence type="ECO:0000259" key="2">
    <source>
        <dbReference type="PROSITE" id="PS50113"/>
    </source>
</evidence>
<dbReference type="SMART" id="SM00086">
    <property type="entry name" value="PAC"/>
    <property type="match status" value="2"/>
</dbReference>
<dbReference type="CDD" id="cd00130">
    <property type="entry name" value="PAS"/>
    <property type="match status" value="3"/>
</dbReference>
<dbReference type="PANTHER" id="PTHR33744">
    <property type="entry name" value="CARBOHYDRATE DIACID REGULATOR"/>
    <property type="match status" value="1"/>
</dbReference>
<reference evidence="3" key="2">
    <citation type="journal article" date="2021" name="PeerJ">
        <title>Extensive microbial diversity within the chicken gut microbiome revealed by metagenomics and culture.</title>
        <authorList>
            <person name="Gilroy R."/>
            <person name="Ravi A."/>
            <person name="Getino M."/>
            <person name="Pursley I."/>
            <person name="Horton D.L."/>
            <person name="Alikhan N.F."/>
            <person name="Baker D."/>
            <person name="Gharbi K."/>
            <person name="Hall N."/>
            <person name="Watson M."/>
            <person name="Adriaenssens E.M."/>
            <person name="Foster-Nyarko E."/>
            <person name="Jarju S."/>
            <person name="Secka A."/>
            <person name="Antonio M."/>
            <person name="Oren A."/>
            <person name="Chaudhuri R.R."/>
            <person name="La Ragione R."/>
            <person name="Hildebrand F."/>
            <person name="Pallen M.J."/>
        </authorList>
    </citation>
    <scope>NUCLEOTIDE SEQUENCE</scope>
    <source>
        <strain evidence="3">CHK160-1198</strain>
    </source>
</reference>
<dbReference type="InterPro" id="IPR000700">
    <property type="entry name" value="PAS-assoc_C"/>
</dbReference>
<dbReference type="PROSITE" id="PS50112">
    <property type="entry name" value="PAS"/>
    <property type="match status" value="2"/>
</dbReference>
<dbReference type="Pfam" id="PF13426">
    <property type="entry name" value="PAS_9"/>
    <property type="match status" value="1"/>
</dbReference>
<dbReference type="EMBL" id="DVNI01000040">
    <property type="protein sequence ID" value="HIU63987.1"/>
    <property type="molecule type" value="Genomic_DNA"/>
</dbReference>
<dbReference type="Gene3D" id="1.10.10.2840">
    <property type="entry name" value="PucR C-terminal helix-turn-helix domain"/>
    <property type="match status" value="1"/>
</dbReference>
<evidence type="ECO:0000313" key="3">
    <source>
        <dbReference type="EMBL" id="HIU63987.1"/>
    </source>
</evidence>
<dbReference type="InterPro" id="IPR013656">
    <property type="entry name" value="PAS_4"/>
</dbReference>
<dbReference type="PROSITE" id="PS50113">
    <property type="entry name" value="PAC"/>
    <property type="match status" value="1"/>
</dbReference>
<feature type="domain" description="PAC" evidence="2">
    <location>
        <begin position="357"/>
        <end position="409"/>
    </location>
</feature>
<dbReference type="NCBIfam" id="TIGR00229">
    <property type="entry name" value="sensory_box"/>
    <property type="match status" value="1"/>
</dbReference>
<dbReference type="Pfam" id="PF08447">
    <property type="entry name" value="PAS_3"/>
    <property type="match status" value="1"/>
</dbReference>
<dbReference type="SUPFAM" id="SSF55785">
    <property type="entry name" value="PYP-like sensor domain (PAS domain)"/>
    <property type="match status" value="4"/>
</dbReference>
<dbReference type="Gene3D" id="3.30.450.20">
    <property type="entry name" value="PAS domain"/>
    <property type="match status" value="3"/>
</dbReference>
<evidence type="ECO:0000259" key="1">
    <source>
        <dbReference type="PROSITE" id="PS50112"/>
    </source>
</evidence>
<dbReference type="Proteomes" id="UP000824099">
    <property type="component" value="Unassembled WGS sequence"/>
</dbReference>